<dbReference type="Pfam" id="PF20150">
    <property type="entry name" value="2EXR"/>
    <property type="match status" value="1"/>
</dbReference>
<accession>A0A1L7WMV0</accession>
<organism evidence="2 3">
    <name type="scientific">Phialocephala subalpina</name>
    <dbReference type="NCBI Taxonomy" id="576137"/>
    <lineage>
        <taxon>Eukaryota</taxon>
        <taxon>Fungi</taxon>
        <taxon>Dikarya</taxon>
        <taxon>Ascomycota</taxon>
        <taxon>Pezizomycotina</taxon>
        <taxon>Leotiomycetes</taxon>
        <taxon>Helotiales</taxon>
        <taxon>Mollisiaceae</taxon>
        <taxon>Phialocephala</taxon>
        <taxon>Phialocephala fortinii species complex</taxon>
    </lineage>
</organism>
<evidence type="ECO:0000313" key="2">
    <source>
        <dbReference type="EMBL" id="CZR54104.1"/>
    </source>
</evidence>
<dbReference type="Proteomes" id="UP000184330">
    <property type="component" value="Unassembled WGS sequence"/>
</dbReference>
<name>A0A1L7WMV0_9HELO</name>
<proteinExistence type="predicted"/>
<evidence type="ECO:0000259" key="1">
    <source>
        <dbReference type="Pfam" id="PF20150"/>
    </source>
</evidence>
<keyword evidence="3" id="KW-1185">Reference proteome</keyword>
<dbReference type="PANTHER" id="PTHR35910">
    <property type="entry name" value="2EXR DOMAIN-CONTAINING PROTEIN"/>
    <property type="match status" value="1"/>
</dbReference>
<dbReference type="PANTHER" id="PTHR35910:SF1">
    <property type="entry name" value="2EXR DOMAIN-CONTAINING PROTEIN"/>
    <property type="match status" value="1"/>
</dbReference>
<dbReference type="InterPro" id="IPR045518">
    <property type="entry name" value="2EXR"/>
</dbReference>
<dbReference type="OrthoDB" id="3473305at2759"/>
<evidence type="ECO:0000313" key="3">
    <source>
        <dbReference type="Proteomes" id="UP000184330"/>
    </source>
</evidence>
<feature type="domain" description="2EXR" evidence="1">
    <location>
        <begin position="41"/>
        <end position="111"/>
    </location>
</feature>
<protein>
    <recommendedName>
        <fullName evidence="1">2EXR domain-containing protein</fullName>
    </recommendedName>
</protein>
<dbReference type="EMBL" id="FJOG01000004">
    <property type="protein sequence ID" value="CZR54104.1"/>
    <property type="molecule type" value="Genomic_DNA"/>
</dbReference>
<reference evidence="2 3" key="1">
    <citation type="submission" date="2016-03" db="EMBL/GenBank/DDBJ databases">
        <authorList>
            <person name="Ploux O."/>
        </authorList>
    </citation>
    <scope>NUCLEOTIDE SEQUENCE [LARGE SCALE GENOMIC DNA]</scope>
    <source>
        <strain evidence="2 3">UAMH 11012</strain>
    </source>
</reference>
<sequence>MALAYPFADICYATRPSLPLTSNLQNPASTPPCLATSNPGFPLFTFLPYELRIKIWQMSIEPRVVVNTRKRNQTPTILHACHEAREEGLRHYQLMRCDGGSRIRTPTYISMEDTLFFTTSPRMISNSALNRMSETPALQEVRHLAISKSLLQRIEAYPLYTDIYDRIRTSKVLETLTIVNDRGSFLSGEIHFVIDENGYEEEISQYRAGIEESATTMLRWNTPELRFARLEET</sequence>
<gene>
    <name evidence="2" type="ORF">PAC_03987</name>
</gene>
<dbReference type="AlphaFoldDB" id="A0A1L7WMV0"/>